<protein>
    <submittedName>
        <fullName evidence="2">Uncharacterized protein</fullName>
    </submittedName>
</protein>
<dbReference type="Proteomes" id="UP000594638">
    <property type="component" value="Unassembled WGS sequence"/>
</dbReference>
<accession>A0A8S0R7Y1</accession>
<dbReference type="EMBL" id="CACTIH010002172">
    <property type="protein sequence ID" value="CAA2974423.1"/>
    <property type="molecule type" value="Genomic_DNA"/>
</dbReference>
<dbReference type="AlphaFoldDB" id="A0A8S0R7Y1"/>
<evidence type="ECO:0000313" key="2">
    <source>
        <dbReference type="EMBL" id="CAA2974423.1"/>
    </source>
</evidence>
<organism evidence="2 3">
    <name type="scientific">Olea europaea subsp. europaea</name>
    <dbReference type="NCBI Taxonomy" id="158383"/>
    <lineage>
        <taxon>Eukaryota</taxon>
        <taxon>Viridiplantae</taxon>
        <taxon>Streptophyta</taxon>
        <taxon>Embryophyta</taxon>
        <taxon>Tracheophyta</taxon>
        <taxon>Spermatophyta</taxon>
        <taxon>Magnoliopsida</taxon>
        <taxon>eudicotyledons</taxon>
        <taxon>Gunneridae</taxon>
        <taxon>Pentapetalae</taxon>
        <taxon>asterids</taxon>
        <taxon>lamiids</taxon>
        <taxon>Lamiales</taxon>
        <taxon>Oleaceae</taxon>
        <taxon>Oleeae</taxon>
        <taxon>Olea</taxon>
    </lineage>
</organism>
<evidence type="ECO:0000256" key="1">
    <source>
        <dbReference type="SAM" id="Coils"/>
    </source>
</evidence>
<dbReference type="Gramene" id="OE9A121327T1">
    <property type="protein sequence ID" value="OE9A121327C1"/>
    <property type="gene ID" value="OE9A121327"/>
</dbReference>
<feature type="coiled-coil region" evidence="1">
    <location>
        <begin position="63"/>
        <end position="97"/>
    </location>
</feature>
<name>A0A8S0R7Y1_OLEEU</name>
<gene>
    <name evidence="2" type="ORF">OLEA9_A121327</name>
</gene>
<evidence type="ECO:0000313" key="3">
    <source>
        <dbReference type="Proteomes" id="UP000594638"/>
    </source>
</evidence>
<comment type="caution">
    <text evidence="2">The sequence shown here is derived from an EMBL/GenBank/DDBJ whole genome shotgun (WGS) entry which is preliminary data.</text>
</comment>
<proteinExistence type="predicted"/>
<keyword evidence="3" id="KW-1185">Reference proteome</keyword>
<reference evidence="2 3" key="1">
    <citation type="submission" date="2019-12" db="EMBL/GenBank/DDBJ databases">
        <authorList>
            <person name="Alioto T."/>
            <person name="Alioto T."/>
            <person name="Gomez Garrido J."/>
        </authorList>
    </citation>
    <scope>NUCLEOTIDE SEQUENCE [LARGE SCALE GENOMIC DNA]</scope>
</reference>
<keyword evidence="1" id="KW-0175">Coiled coil</keyword>
<sequence>MLNLRSQDTVNSIIRKFYVQKRFEKLQGLEDSQVKIGAPRNMVKAMVYTIEDKERSSKLSRKTEGLVDENAKLLKNVGELEDELSILNNLKSKMRTRLNRRDAKIVKLNAK</sequence>
<feature type="non-terminal residue" evidence="2">
    <location>
        <position position="111"/>
    </location>
</feature>